<gene>
    <name evidence="2" type="ORF">BCR34DRAFT_574885</name>
</gene>
<dbReference type="EMBL" id="MCFA01000170">
    <property type="protein sequence ID" value="ORY01436.1"/>
    <property type="molecule type" value="Genomic_DNA"/>
</dbReference>
<dbReference type="Proteomes" id="UP000193144">
    <property type="component" value="Unassembled WGS sequence"/>
</dbReference>
<organism evidence="2 3">
    <name type="scientific">Clohesyomyces aquaticus</name>
    <dbReference type="NCBI Taxonomy" id="1231657"/>
    <lineage>
        <taxon>Eukaryota</taxon>
        <taxon>Fungi</taxon>
        <taxon>Dikarya</taxon>
        <taxon>Ascomycota</taxon>
        <taxon>Pezizomycotina</taxon>
        <taxon>Dothideomycetes</taxon>
        <taxon>Pleosporomycetidae</taxon>
        <taxon>Pleosporales</taxon>
        <taxon>Lindgomycetaceae</taxon>
        <taxon>Clohesyomyces</taxon>
    </lineage>
</organism>
<evidence type="ECO:0000313" key="2">
    <source>
        <dbReference type="EMBL" id="ORY01436.1"/>
    </source>
</evidence>
<keyword evidence="3" id="KW-1185">Reference proteome</keyword>
<comment type="caution">
    <text evidence="2">The sequence shown here is derived from an EMBL/GenBank/DDBJ whole genome shotgun (WGS) entry which is preliminary data.</text>
</comment>
<protein>
    <submittedName>
        <fullName evidence="2">Uncharacterized protein</fullName>
    </submittedName>
</protein>
<reference evidence="2 3" key="1">
    <citation type="submission" date="2016-07" db="EMBL/GenBank/DDBJ databases">
        <title>Pervasive Adenine N6-methylation of Active Genes in Fungi.</title>
        <authorList>
            <consortium name="DOE Joint Genome Institute"/>
            <person name="Mondo S.J."/>
            <person name="Dannebaum R.O."/>
            <person name="Kuo R.C."/>
            <person name="Labutti K."/>
            <person name="Haridas S."/>
            <person name="Kuo A."/>
            <person name="Salamov A."/>
            <person name="Ahrendt S.R."/>
            <person name="Lipzen A."/>
            <person name="Sullivan W."/>
            <person name="Andreopoulos W.B."/>
            <person name="Clum A."/>
            <person name="Lindquist E."/>
            <person name="Daum C."/>
            <person name="Ramamoorthy G.K."/>
            <person name="Gryganskyi A."/>
            <person name="Culley D."/>
            <person name="Magnuson J.K."/>
            <person name="James T.Y."/>
            <person name="O'Malley M.A."/>
            <person name="Stajich J.E."/>
            <person name="Spatafora J.W."/>
            <person name="Visel A."/>
            <person name="Grigoriev I.V."/>
        </authorList>
    </citation>
    <scope>NUCLEOTIDE SEQUENCE [LARGE SCALE GENOMIC DNA]</scope>
    <source>
        <strain evidence="2 3">CBS 115471</strain>
    </source>
</reference>
<keyword evidence="1" id="KW-0812">Transmembrane</keyword>
<feature type="transmembrane region" description="Helical" evidence="1">
    <location>
        <begin position="135"/>
        <end position="160"/>
    </location>
</feature>
<evidence type="ECO:0000256" key="1">
    <source>
        <dbReference type="SAM" id="Phobius"/>
    </source>
</evidence>
<dbReference type="AlphaFoldDB" id="A0A1Y1YTY5"/>
<keyword evidence="1" id="KW-0472">Membrane</keyword>
<accession>A0A1Y1YTY5</accession>
<sequence length="187" mass="20956">MFTKITLLLFTVAIRRKHTKRAALVGLWSWCMVSTVFVEAQAKETSHTESFAVINIPIPWDTLSSTYSFTQLTTSTNPPAIGTPHTTKTPPEVEDITATQQLPTIKCFPEAEGMYFTAPDALHQNIEDVLMDLSIILGLIILAAVLCIGTIISAIVWWIWRKGQSSLERIVDTWRICNRGHTIKRST</sequence>
<evidence type="ECO:0000313" key="3">
    <source>
        <dbReference type="Proteomes" id="UP000193144"/>
    </source>
</evidence>
<name>A0A1Y1YTY5_9PLEO</name>
<proteinExistence type="predicted"/>
<keyword evidence="1" id="KW-1133">Transmembrane helix</keyword>